<keyword evidence="6" id="KW-1185">Reference proteome</keyword>
<dbReference type="FunFam" id="3.40.710.10:FF:000061">
    <property type="entry name" value="Penicillin-binding protein A"/>
    <property type="match status" value="1"/>
</dbReference>
<sequence>MRREVKYGLIGGSVALVAGVVGGFTLFGGSDESSQEVSSADAKSGEDGTKVPTGPLSAKEVQTTSRQFLTAWQSGDAAKAAGLTDDPEKCKSALAALGKQARFSKVTLTPGAPAGDKVPYTVAAQIDYKGIKAAYSYRTSATVQRAKATGKPQIAWKPTMMHPGLAKGDELRTGEAEAPPIKAVDRKGTELTPEAHPALAGVLDSLRDKYGDKTDGKPGVELFIHRAKSAKPADQLPEKTLKVLSKGTPGTLKTTLDAGMQSAAERAVKGKKSASVAAVKPSTGEILALANSPEKGFNLATQGSLAPGSTMKIVTAAMLMDKGMTSPGKSHPCPKYVTVGGWKFQNLDKSEIKNGTFAQSFAASCNNAFISQAKDLSDDDLTKEARDVFGIGLNWQTGIPTFDGAVPVQSDAQMAASLIGQGGVRMNPLNVATLAATVRAGSFHQPYIVSPELDHRTLAKAPRTMKPSTLSGLKSLMKLTATSGTAAQAMSGVSGDVGAKTGSAEVDGQKKPNAWFTAYRNDLAAAAVVPASGHGGSNAGPVVRALLTSG</sequence>
<accession>A0A0P4R9I0</accession>
<dbReference type="Pfam" id="PF05223">
    <property type="entry name" value="MecA_N"/>
    <property type="match status" value="1"/>
</dbReference>
<reference evidence="5 6" key="2">
    <citation type="journal article" date="2015" name="Stand. Genomic Sci.">
        <title>Draft genome sequence of marine-derived Streptomyces sp. TP-A0598, a producer of anti-MRSA antibiotic lydicamycins.</title>
        <authorList>
            <person name="Komaki H."/>
            <person name="Ichikawa N."/>
            <person name="Hosoyama A."/>
            <person name="Fujita N."/>
            <person name="Igarashi Y."/>
        </authorList>
    </citation>
    <scope>NUCLEOTIDE SEQUENCE [LARGE SCALE GENOMIC DNA]</scope>
    <source>
        <strain evidence="5 6">NBRC 110027</strain>
    </source>
</reference>
<feature type="transmembrane region" description="Helical" evidence="2">
    <location>
        <begin position="7"/>
        <end position="29"/>
    </location>
</feature>
<evidence type="ECO:0000259" key="4">
    <source>
        <dbReference type="Pfam" id="PF05223"/>
    </source>
</evidence>
<evidence type="ECO:0000259" key="3">
    <source>
        <dbReference type="Pfam" id="PF00905"/>
    </source>
</evidence>
<keyword evidence="2" id="KW-1133">Transmembrane helix</keyword>
<reference evidence="6" key="1">
    <citation type="submission" date="2014-09" db="EMBL/GenBank/DDBJ databases">
        <title>Whole genome shotgun sequence of Streptomyces sp. NBRC 110027.</title>
        <authorList>
            <person name="Komaki H."/>
            <person name="Ichikawa N."/>
            <person name="Katano-Makiyama Y."/>
            <person name="Hosoyama A."/>
            <person name="Hashimoto M."/>
            <person name="Uohara A."/>
            <person name="Kitahashi Y."/>
            <person name="Ohji S."/>
            <person name="Kimura A."/>
            <person name="Yamazoe A."/>
            <person name="Igarashi Y."/>
            <person name="Fujita N."/>
        </authorList>
    </citation>
    <scope>NUCLEOTIDE SEQUENCE [LARGE SCALE GENOMIC DNA]</scope>
    <source>
        <strain evidence="6">NBRC 110027</strain>
    </source>
</reference>
<evidence type="ECO:0000313" key="5">
    <source>
        <dbReference type="EMBL" id="GAO09668.1"/>
    </source>
</evidence>
<keyword evidence="2" id="KW-0812">Transmembrane</keyword>
<dbReference type="Pfam" id="PF00905">
    <property type="entry name" value="Transpeptidase"/>
    <property type="match status" value="1"/>
</dbReference>
<feature type="region of interest" description="Disordered" evidence="1">
    <location>
        <begin position="30"/>
        <end position="57"/>
    </location>
</feature>
<dbReference type="Proteomes" id="UP000048965">
    <property type="component" value="Unassembled WGS sequence"/>
</dbReference>
<feature type="domain" description="Penicillin-binding protein transpeptidase" evidence="3">
    <location>
        <begin position="275"/>
        <end position="547"/>
    </location>
</feature>
<organism evidence="5 6">
    <name type="scientific">Streptomyces lydicamycinicus</name>
    <dbReference type="NCBI Taxonomy" id="1546107"/>
    <lineage>
        <taxon>Bacteria</taxon>
        <taxon>Bacillati</taxon>
        <taxon>Actinomycetota</taxon>
        <taxon>Actinomycetes</taxon>
        <taxon>Kitasatosporales</taxon>
        <taxon>Streptomycetaceae</taxon>
        <taxon>Streptomyces</taxon>
    </lineage>
</organism>
<dbReference type="GO" id="GO:0046677">
    <property type="term" value="P:response to antibiotic"/>
    <property type="evidence" value="ECO:0007669"/>
    <property type="project" value="InterPro"/>
</dbReference>
<dbReference type="RefSeq" id="WP_042156291.1">
    <property type="nucleotide sequence ID" value="NZ_BBNO01000005.1"/>
</dbReference>
<dbReference type="AlphaFoldDB" id="A0A0P4R9I0"/>
<dbReference type="EMBL" id="BBNO01000005">
    <property type="protein sequence ID" value="GAO09668.1"/>
    <property type="molecule type" value="Genomic_DNA"/>
</dbReference>
<dbReference type="SUPFAM" id="SSF56601">
    <property type="entry name" value="beta-lactamase/transpeptidase-like"/>
    <property type="match status" value="1"/>
</dbReference>
<dbReference type="PANTHER" id="PTHR30627">
    <property type="entry name" value="PEPTIDOGLYCAN D,D-TRANSPEPTIDASE"/>
    <property type="match status" value="1"/>
</dbReference>
<evidence type="ECO:0000313" key="6">
    <source>
        <dbReference type="Proteomes" id="UP000048965"/>
    </source>
</evidence>
<comment type="caution">
    <text evidence="5">The sequence shown here is derived from an EMBL/GenBank/DDBJ whole genome shotgun (WGS) entry which is preliminary data.</text>
</comment>
<dbReference type="GO" id="GO:0071972">
    <property type="term" value="F:peptidoglycan L,D-transpeptidase activity"/>
    <property type="evidence" value="ECO:0007669"/>
    <property type="project" value="TreeGrafter"/>
</dbReference>
<protein>
    <submittedName>
        <fullName evidence="5">Putative penicillin-binding protein</fullName>
    </submittedName>
</protein>
<dbReference type="GO" id="GO:0071555">
    <property type="term" value="P:cell wall organization"/>
    <property type="evidence" value="ECO:0007669"/>
    <property type="project" value="TreeGrafter"/>
</dbReference>
<name>A0A0P4R9I0_9ACTN</name>
<dbReference type="Gene3D" id="3.40.710.10">
    <property type="entry name" value="DD-peptidase/beta-lactamase superfamily"/>
    <property type="match status" value="1"/>
</dbReference>
<evidence type="ECO:0000256" key="1">
    <source>
        <dbReference type="SAM" id="MobiDB-lite"/>
    </source>
</evidence>
<dbReference type="GO" id="GO:0005886">
    <property type="term" value="C:plasma membrane"/>
    <property type="evidence" value="ECO:0007669"/>
    <property type="project" value="TreeGrafter"/>
</dbReference>
<gene>
    <name evidence="5" type="ORF">TPA0598_05_03900</name>
</gene>
<dbReference type="InterPro" id="IPR007887">
    <property type="entry name" value="MecA_N"/>
</dbReference>
<proteinExistence type="predicted"/>
<feature type="domain" description="NTF2-like N-terminal transpeptidase" evidence="4">
    <location>
        <begin position="64"/>
        <end position="169"/>
    </location>
</feature>
<dbReference type="PANTHER" id="PTHR30627:SF24">
    <property type="entry name" value="PENICILLIN-BINDING PROTEIN 4B"/>
    <property type="match status" value="1"/>
</dbReference>
<dbReference type="InterPro" id="IPR001460">
    <property type="entry name" value="PCN-bd_Tpept"/>
</dbReference>
<evidence type="ECO:0000256" key="2">
    <source>
        <dbReference type="SAM" id="Phobius"/>
    </source>
</evidence>
<dbReference type="InterPro" id="IPR050515">
    <property type="entry name" value="Beta-lactam/transpept"/>
</dbReference>
<keyword evidence="2" id="KW-0472">Membrane</keyword>
<dbReference type="GO" id="GO:0008658">
    <property type="term" value="F:penicillin binding"/>
    <property type="evidence" value="ECO:0007669"/>
    <property type="project" value="InterPro"/>
</dbReference>
<dbReference type="OrthoDB" id="5241017at2"/>
<dbReference type="InterPro" id="IPR012338">
    <property type="entry name" value="Beta-lactam/transpept-like"/>
</dbReference>